<evidence type="ECO:0000313" key="4">
    <source>
        <dbReference type="Proteomes" id="UP000001784"/>
    </source>
</evidence>
<sequence length="785" mass="87028">MEGAGPDRPPDATLHDDPRSEPASKVTDQSPAEEKIALFRSLFRGREDVYPKRFESRKTGKSGYLPACRNEWIKPRCRKPRVRCGECPNREFLPVTDEVVGNHLLGGERQGRSKRDFTIGVYPLLPGESCRFLAVDFDKSGWREDAAAFLKTCADFGVPAALERSRSGNGGHVWIFFTAPVDAGTARRMGSFLLTETMESRPEMGLDSYDRFFPSQDTLPKGGFGGLIALPLQRRPRETGNSVFVDEAFVPFPDQWAYLSSVRRMEPGEVENLAQKAVAGGRVMGVRTVVTDEDDDPPWTLPPSGRRKELPLPGPLPPSVTLTVANQVYVAKEGLPPALRNRLIRLAAFQNPEFYKAQAMRLPTFQIPRVIGCCEDFPDHLGLPRGCLEETAAFLSSIGIAPVVVDERFGGIPIDVRFTGTLRPDQEPAARAMLEHDTGVLSATTAFGKTVVAARLIADRGVNTLVLVHRRELLDQWGARLDELLELPSGRIGRIGGGKRDPTGIVDVAIIQGLVRKGVVADLVAEYGHLVVDECHHISARSFETVARQCRAKYVTGLSATVTRKDGHHPIIFMQCGPVRHHVDERRQAAARPFCHRVIPRQTEFLLPGALRRETDPAIHEVYAALVRDENRNGMIVRDVLDAVAAGRFPVILTERREHLSLLAQRLVPQVRNVVVLQGGMGKKQRAAAAKALAGSAEGEARVIVATGRYLGEGFDDARLDTLFLALPVSWRGVLVQYAGRLHRLHEQKKDVLIYDYADLRVPMLARMYGRRRMGYRKIGYAIQE</sequence>
<evidence type="ECO:0000313" key="3">
    <source>
        <dbReference type="EMBL" id="ABK18944.1"/>
    </source>
</evidence>
<accession>A0LNE2</accession>
<dbReference type="InterPro" id="IPR027417">
    <property type="entry name" value="P-loop_NTPase"/>
</dbReference>
<feature type="compositionally biased region" description="Basic and acidic residues" evidence="1">
    <location>
        <begin position="8"/>
        <end position="22"/>
    </location>
</feature>
<dbReference type="EMBL" id="CP000478">
    <property type="protein sequence ID" value="ABK18944.1"/>
    <property type="molecule type" value="Genomic_DNA"/>
</dbReference>
<gene>
    <name evidence="3" type="ordered locus">Sfum_3271</name>
</gene>
<dbReference type="InParanoid" id="A0LNE2"/>
<dbReference type="PROSITE" id="PS51192">
    <property type="entry name" value="HELICASE_ATP_BIND_1"/>
    <property type="match status" value="1"/>
</dbReference>
<proteinExistence type="predicted"/>
<dbReference type="SUPFAM" id="SSF52540">
    <property type="entry name" value="P-loop containing nucleoside triphosphate hydrolases"/>
    <property type="match status" value="2"/>
</dbReference>
<dbReference type="OrthoDB" id="9804086at2"/>
<dbReference type="KEGG" id="sfu:Sfum_3271"/>
<feature type="domain" description="Helicase ATP-binding" evidence="2">
    <location>
        <begin position="430"/>
        <end position="580"/>
    </location>
</feature>
<reference evidence="3 4" key="1">
    <citation type="submission" date="2006-10" db="EMBL/GenBank/DDBJ databases">
        <title>Complete sequence of Syntrophobacter fumaroxidans MPOB.</title>
        <authorList>
            <consortium name="US DOE Joint Genome Institute"/>
            <person name="Copeland A."/>
            <person name="Lucas S."/>
            <person name="Lapidus A."/>
            <person name="Barry K."/>
            <person name="Detter J.C."/>
            <person name="Glavina del Rio T."/>
            <person name="Hammon N."/>
            <person name="Israni S."/>
            <person name="Pitluck S."/>
            <person name="Goltsman E.G."/>
            <person name="Martinez M."/>
            <person name="Schmutz J."/>
            <person name="Larimer F."/>
            <person name="Land M."/>
            <person name="Hauser L."/>
            <person name="Kyrpides N."/>
            <person name="Kim E."/>
            <person name="Boone D.R."/>
            <person name="Brockman F."/>
            <person name="Culley D."/>
            <person name="Ferry J."/>
            <person name="Gunsalus R."/>
            <person name="McInerney M.J."/>
            <person name="Morrison M."/>
            <person name="Plugge C."/>
            <person name="Rohlin L."/>
            <person name="Scholten J."/>
            <person name="Sieber J."/>
            <person name="Stams A.J.M."/>
            <person name="Worm P."/>
            <person name="Henstra A.M."/>
            <person name="Richardson P."/>
        </authorList>
    </citation>
    <scope>NUCLEOTIDE SEQUENCE [LARGE SCALE GENOMIC DNA]</scope>
    <source>
        <strain evidence="4">DSM 10017 / MPOB</strain>
    </source>
</reference>
<dbReference type="GO" id="GO:0016787">
    <property type="term" value="F:hydrolase activity"/>
    <property type="evidence" value="ECO:0007669"/>
    <property type="project" value="InterPro"/>
</dbReference>
<dbReference type="eggNOG" id="COG4951">
    <property type="taxonomic scope" value="Bacteria"/>
</dbReference>
<dbReference type="HOGENOM" id="CLU_011771_1_0_7"/>
<dbReference type="STRING" id="335543.Sfum_3271"/>
<dbReference type="Pfam" id="PF22548">
    <property type="entry name" value="AEP-TOTE"/>
    <property type="match status" value="1"/>
</dbReference>
<dbReference type="InterPro" id="IPR014001">
    <property type="entry name" value="Helicase_ATP-bd"/>
</dbReference>
<feature type="region of interest" description="Disordered" evidence="1">
    <location>
        <begin position="291"/>
        <end position="313"/>
    </location>
</feature>
<name>A0LNE2_SYNFM</name>
<feature type="region of interest" description="Disordered" evidence="1">
    <location>
        <begin position="1"/>
        <end position="32"/>
    </location>
</feature>
<dbReference type="CDD" id="cd18785">
    <property type="entry name" value="SF2_C"/>
    <property type="match status" value="1"/>
</dbReference>
<dbReference type="AlphaFoldDB" id="A0LNE2"/>
<dbReference type="GO" id="GO:0003677">
    <property type="term" value="F:DNA binding"/>
    <property type="evidence" value="ECO:0007669"/>
    <property type="project" value="InterPro"/>
</dbReference>
<dbReference type="InterPro" id="IPR050742">
    <property type="entry name" value="Helicase_Restrict-Modif_Enz"/>
</dbReference>
<organism evidence="3 4">
    <name type="scientific">Syntrophobacter fumaroxidans (strain DSM 10017 / MPOB)</name>
    <dbReference type="NCBI Taxonomy" id="335543"/>
    <lineage>
        <taxon>Bacteria</taxon>
        <taxon>Pseudomonadati</taxon>
        <taxon>Thermodesulfobacteriota</taxon>
        <taxon>Syntrophobacteria</taxon>
        <taxon>Syntrophobacterales</taxon>
        <taxon>Syntrophobacteraceae</taxon>
        <taxon>Syntrophobacter</taxon>
    </lineage>
</organism>
<dbReference type="eggNOG" id="COG1061">
    <property type="taxonomic scope" value="Bacteria"/>
</dbReference>
<dbReference type="InterPro" id="IPR006935">
    <property type="entry name" value="Helicase/UvrB_N"/>
</dbReference>
<dbReference type="GO" id="GO:0005829">
    <property type="term" value="C:cytosol"/>
    <property type="evidence" value="ECO:0007669"/>
    <property type="project" value="TreeGrafter"/>
</dbReference>
<dbReference type="Pfam" id="PF04851">
    <property type="entry name" value="ResIII"/>
    <property type="match status" value="1"/>
</dbReference>
<dbReference type="InterPro" id="IPR054347">
    <property type="entry name" value="TOTE_primase"/>
</dbReference>
<dbReference type="Proteomes" id="UP000001784">
    <property type="component" value="Chromosome"/>
</dbReference>
<dbReference type="CDD" id="cd17926">
    <property type="entry name" value="DEXHc_RE"/>
    <property type="match status" value="1"/>
</dbReference>
<dbReference type="SMART" id="SM00487">
    <property type="entry name" value="DEXDc"/>
    <property type="match status" value="1"/>
</dbReference>
<dbReference type="PANTHER" id="PTHR47396:SF1">
    <property type="entry name" value="ATP-DEPENDENT HELICASE IRC3-RELATED"/>
    <property type="match status" value="1"/>
</dbReference>
<dbReference type="Gene3D" id="3.40.50.300">
    <property type="entry name" value="P-loop containing nucleotide triphosphate hydrolases"/>
    <property type="match status" value="2"/>
</dbReference>
<evidence type="ECO:0000259" key="2">
    <source>
        <dbReference type="PROSITE" id="PS51192"/>
    </source>
</evidence>
<keyword evidence="4" id="KW-1185">Reference proteome</keyword>
<evidence type="ECO:0000256" key="1">
    <source>
        <dbReference type="SAM" id="MobiDB-lite"/>
    </source>
</evidence>
<protein>
    <submittedName>
        <fullName evidence="3">Type III restriction enzyme, res subunit</fullName>
    </submittedName>
</protein>
<dbReference type="PANTHER" id="PTHR47396">
    <property type="entry name" value="TYPE I RESTRICTION ENZYME ECOKI R PROTEIN"/>
    <property type="match status" value="1"/>
</dbReference>
<dbReference type="GO" id="GO:0005524">
    <property type="term" value="F:ATP binding"/>
    <property type="evidence" value="ECO:0007669"/>
    <property type="project" value="InterPro"/>
</dbReference>